<protein>
    <submittedName>
        <fullName evidence="2">Uncharacterized protein</fullName>
    </submittedName>
</protein>
<dbReference type="EMBL" id="MTZU01000022">
    <property type="protein sequence ID" value="PCE32999.1"/>
    <property type="molecule type" value="Genomic_DNA"/>
</dbReference>
<evidence type="ECO:0000256" key="1">
    <source>
        <dbReference type="SAM" id="MobiDB-lite"/>
    </source>
</evidence>
<gene>
    <name evidence="2" type="ORF">BZL54_07670</name>
</gene>
<organism evidence="2 3">
    <name type="scientific">Burkholderia ubonensis subsp. mesacidophila</name>
    <dbReference type="NCBI Taxonomy" id="265293"/>
    <lineage>
        <taxon>Bacteria</taxon>
        <taxon>Pseudomonadati</taxon>
        <taxon>Pseudomonadota</taxon>
        <taxon>Betaproteobacteria</taxon>
        <taxon>Burkholderiales</taxon>
        <taxon>Burkholderiaceae</taxon>
        <taxon>Burkholderia</taxon>
        <taxon>Burkholderia cepacia complex</taxon>
    </lineage>
</organism>
<name>A0A2A4FKY1_9BURK</name>
<comment type="caution">
    <text evidence="2">The sequence shown here is derived from an EMBL/GenBank/DDBJ whole genome shotgun (WGS) entry which is preliminary data.</text>
</comment>
<feature type="region of interest" description="Disordered" evidence="1">
    <location>
        <begin position="1"/>
        <end position="69"/>
    </location>
</feature>
<dbReference type="Proteomes" id="UP000217994">
    <property type="component" value="Unassembled WGS sequence"/>
</dbReference>
<dbReference type="AlphaFoldDB" id="A0A2A4FKY1"/>
<proteinExistence type="predicted"/>
<evidence type="ECO:0000313" key="3">
    <source>
        <dbReference type="Proteomes" id="UP000217994"/>
    </source>
</evidence>
<sequence>MARHAARGGTKPTRAGMRAASPPDPPAGKLRRPVPTPGRDASHTRPAALVRNLHPVRHENERRAADRRG</sequence>
<reference evidence="2 3" key="1">
    <citation type="submission" date="2017-01" db="EMBL/GenBank/DDBJ databases">
        <title>Whole-Genome Shotgun Sequencing of Two beta-Proteobacterial Species in Search of the Bulgecin Biosynthetic Cluster.</title>
        <authorList>
            <person name="Horsman M.E."/>
            <person name="Marous D.R."/>
            <person name="Li R."/>
            <person name="Oliver R.A."/>
            <person name="Byun B."/>
            <person name="Emrich S.J."/>
            <person name="Boggess B."/>
            <person name="Townsend C.A."/>
            <person name="Mobashery S."/>
        </authorList>
    </citation>
    <scope>NUCLEOTIDE SEQUENCE [LARGE SCALE GENOMIC DNA]</scope>
    <source>
        <strain evidence="2 3">ATCC 31433</strain>
    </source>
</reference>
<feature type="compositionally biased region" description="Basic and acidic residues" evidence="1">
    <location>
        <begin position="56"/>
        <end position="69"/>
    </location>
</feature>
<evidence type="ECO:0000313" key="2">
    <source>
        <dbReference type="EMBL" id="PCE32999.1"/>
    </source>
</evidence>
<accession>A0A2A4FKY1</accession>